<protein>
    <recommendedName>
        <fullName evidence="1">Thiamine-monophosphate kinase</fullName>
        <shortName evidence="1">TMP kinase</shortName>
        <shortName evidence="1">Thiamine-phosphate kinase</shortName>
        <ecNumber evidence="1">2.7.4.16</ecNumber>
    </recommendedName>
</protein>
<dbReference type="OrthoDB" id="45909at2157"/>
<keyword evidence="1 4" id="KW-0418">Kinase</keyword>
<keyword evidence="1" id="KW-0460">Magnesium</keyword>
<keyword evidence="1" id="KW-0784">Thiamine biosynthesis</keyword>
<feature type="binding site" evidence="1">
    <location>
        <begin position="133"/>
        <end position="134"/>
    </location>
    <ligand>
        <name>ATP</name>
        <dbReference type="ChEBI" id="CHEBI:30616"/>
    </ligand>
</feature>
<comment type="function">
    <text evidence="1">Catalyzes the ATP-dependent phosphorylation of thiamine-monophosphate (TMP) to form thiamine-pyrophosphate (TPP), the active form of vitamin B1.</text>
</comment>
<reference evidence="4 5" key="1">
    <citation type="journal article" date="2017" name="BMC Genomics">
        <title>Genomic analysis of methanogenic archaea reveals a shift towards energy conservation.</title>
        <authorList>
            <person name="Gilmore S.P."/>
            <person name="Henske J.K."/>
            <person name="Sexton J.A."/>
            <person name="Solomon K.V."/>
            <person name="Seppala S."/>
            <person name="Yoo J.I."/>
            <person name="Huyett L.M."/>
            <person name="Pressman A."/>
            <person name="Cogan J.Z."/>
            <person name="Kivenson V."/>
            <person name="Peng X."/>
            <person name="Tan Y."/>
            <person name="Valentine D.L."/>
            <person name="O'Malley M.A."/>
        </authorList>
    </citation>
    <scope>NUCLEOTIDE SEQUENCE [LARGE SCALE GENOMIC DNA]</scope>
    <source>
        <strain evidence="4 5">M.o.H.</strain>
    </source>
</reference>
<dbReference type="EC" id="2.7.4.16" evidence="1"/>
<dbReference type="RefSeq" id="WP_069583810.1">
    <property type="nucleotide sequence ID" value="NZ_LMVM01000040.1"/>
</dbReference>
<feature type="binding site" evidence="1">
    <location>
        <position position="56"/>
    </location>
    <ligand>
        <name>Mg(2+)</name>
        <dbReference type="ChEBI" id="CHEBI:18420"/>
        <label>4</label>
    </ligand>
</feature>
<feature type="binding site" evidence="1">
    <location>
        <position position="86"/>
    </location>
    <ligand>
        <name>Mg(2+)</name>
        <dbReference type="ChEBI" id="CHEBI:18420"/>
        <label>4</label>
    </ligand>
</feature>
<name>A0A2A2H1B9_METBR</name>
<evidence type="ECO:0000259" key="3">
    <source>
        <dbReference type="Pfam" id="PF02769"/>
    </source>
</evidence>
<feature type="binding site" evidence="1">
    <location>
        <position position="284"/>
    </location>
    <ligand>
        <name>substrate</name>
    </ligand>
</feature>
<feature type="binding site" evidence="1">
    <location>
        <position position="134"/>
    </location>
    <ligand>
        <name>Mg(2+)</name>
        <dbReference type="ChEBI" id="CHEBI:18420"/>
        <label>1</label>
    </ligand>
</feature>
<comment type="caution">
    <text evidence="4">The sequence shown here is derived from an EMBL/GenBank/DDBJ whole genome shotgun (WGS) entry which is preliminary data.</text>
</comment>
<keyword evidence="1" id="KW-0067">ATP-binding</keyword>
<comment type="similarity">
    <text evidence="1">Belongs to the thiamine-monophosphate kinase family.</text>
</comment>
<dbReference type="GO" id="GO:0005524">
    <property type="term" value="F:ATP binding"/>
    <property type="evidence" value="ECO:0007669"/>
    <property type="project" value="UniProtKB-UniRule"/>
</dbReference>
<dbReference type="UniPathway" id="UPA00060">
    <property type="reaction ID" value="UER00142"/>
</dbReference>
<feature type="binding site" evidence="1">
    <location>
        <position position="159"/>
    </location>
    <ligand>
        <name>ATP</name>
        <dbReference type="ChEBI" id="CHEBI:30616"/>
    </ligand>
</feature>
<feature type="binding site" evidence="1">
    <location>
        <position position="42"/>
    </location>
    <ligand>
        <name>Mg(2+)</name>
        <dbReference type="ChEBI" id="CHEBI:18420"/>
        <label>3</label>
    </ligand>
</feature>
<accession>A0A2A2H1B9</accession>
<dbReference type="PANTHER" id="PTHR30270:SF3">
    <property type="entry name" value="THIAMINE-MONOPHOSPHATE KINASE"/>
    <property type="match status" value="1"/>
</dbReference>
<dbReference type="SUPFAM" id="SSF56042">
    <property type="entry name" value="PurM C-terminal domain-like"/>
    <property type="match status" value="1"/>
</dbReference>
<proteinExistence type="inferred from homology"/>
<dbReference type="AlphaFoldDB" id="A0A2A2H1B9"/>
<dbReference type="GO" id="GO:0009229">
    <property type="term" value="P:thiamine diphosphate biosynthetic process"/>
    <property type="evidence" value="ECO:0007669"/>
    <property type="project" value="UniProtKB-UniRule"/>
</dbReference>
<evidence type="ECO:0000313" key="4">
    <source>
        <dbReference type="EMBL" id="PAV03110.1"/>
    </source>
</evidence>
<dbReference type="InterPro" id="IPR036676">
    <property type="entry name" value="PurM-like_C_sf"/>
</dbReference>
<feature type="binding site" evidence="1">
    <location>
        <position position="65"/>
    </location>
    <ligand>
        <name>substrate</name>
    </ligand>
</feature>
<dbReference type="GO" id="GO:0009228">
    <property type="term" value="P:thiamine biosynthetic process"/>
    <property type="evidence" value="ECO:0007669"/>
    <property type="project" value="UniProtKB-KW"/>
</dbReference>
<dbReference type="PIRSF" id="PIRSF005303">
    <property type="entry name" value="Thiam_monoph_kin"/>
    <property type="match status" value="1"/>
</dbReference>
<keyword evidence="1" id="KW-0479">Metal-binding</keyword>
<dbReference type="PANTHER" id="PTHR30270">
    <property type="entry name" value="THIAMINE-MONOPHOSPHATE KINASE"/>
    <property type="match status" value="1"/>
</dbReference>
<feature type="binding site" evidence="1">
    <location>
        <position position="86"/>
    </location>
    <ligand>
        <name>Mg(2+)</name>
        <dbReference type="ChEBI" id="CHEBI:18420"/>
        <label>2</label>
    </ligand>
</feature>
<dbReference type="InterPro" id="IPR016188">
    <property type="entry name" value="PurM-like_N"/>
</dbReference>
<feature type="binding site" evidence="1">
    <location>
        <position position="58"/>
    </location>
    <ligand>
        <name>Mg(2+)</name>
        <dbReference type="ChEBI" id="CHEBI:18420"/>
        <label>1</label>
    </ligand>
</feature>
<dbReference type="InterPro" id="IPR006283">
    <property type="entry name" value="ThiL-like"/>
</dbReference>
<gene>
    <name evidence="1" type="primary">thiL</name>
    <name evidence="4" type="ORF">ASJ80_07520</name>
</gene>
<keyword evidence="1" id="KW-0547">Nucleotide-binding</keyword>
<comment type="caution">
    <text evidence="1">Lacks conserved residue(s) required for the propagation of feature annotation.</text>
</comment>
<dbReference type="SUPFAM" id="SSF55326">
    <property type="entry name" value="PurM N-terminal domain-like"/>
    <property type="match status" value="1"/>
</dbReference>
<feature type="binding site" evidence="1">
    <location>
        <position position="58"/>
    </location>
    <ligand>
        <name>Mg(2+)</name>
        <dbReference type="ChEBI" id="CHEBI:18420"/>
        <label>2</label>
    </ligand>
</feature>
<dbReference type="InterPro" id="IPR010918">
    <property type="entry name" value="PurM-like_C_dom"/>
</dbReference>
<feature type="binding site" evidence="1">
    <location>
        <position position="229"/>
    </location>
    <ligand>
        <name>Mg(2+)</name>
        <dbReference type="ChEBI" id="CHEBI:18420"/>
        <label>3</label>
    </ligand>
</feature>
<feature type="domain" description="PurM-like N-terminal" evidence="2">
    <location>
        <begin position="41"/>
        <end position="151"/>
    </location>
</feature>
<feature type="binding site" evidence="1">
    <location>
        <position position="42"/>
    </location>
    <ligand>
        <name>Mg(2+)</name>
        <dbReference type="ChEBI" id="CHEBI:18420"/>
        <label>4</label>
    </ligand>
</feature>
<evidence type="ECO:0000313" key="5">
    <source>
        <dbReference type="Proteomes" id="UP000217784"/>
    </source>
</evidence>
<dbReference type="NCBIfam" id="TIGR01379">
    <property type="entry name" value="thiL"/>
    <property type="match status" value="1"/>
</dbReference>
<feature type="binding site" evidence="1">
    <location>
        <position position="335"/>
    </location>
    <ligand>
        <name>substrate</name>
    </ligand>
</feature>
<dbReference type="Gene3D" id="3.30.1330.10">
    <property type="entry name" value="PurM-like, N-terminal domain"/>
    <property type="match status" value="1"/>
</dbReference>
<keyword evidence="1" id="KW-0808">Transferase</keyword>
<dbReference type="HAMAP" id="MF_02128">
    <property type="entry name" value="TMP_kinase"/>
    <property type="match status" value="1"/>
</dbReference>
<feature type="binding site" evidence="1">
    <location>
        <position position="86"/>
    </location>
    <ligand>
        <name>Mg(2+)</name>
        <dbReference type="ChEBI" id="CHEBI:18420"/>
        <label>3</label>
    </ligand>
</feature>
<feature type="binding site" evidence="1">
    <location>
        <position position="231"/>
    </location>
    <ligand>
        <name>ATP</name>
        <dbReference type="ChEBI" id="CHEBI:30616"/>
    </ligand>
</feature>
<organism evidence="4 5">
    <name type="scientific">Methanobacterium bryantii</name>
    <dbReference type="NCBI Taxonomy" id="2161"/>
    <lineage>
        <taxon>Archaea</taxon>
        <taxon>Methanobacteriati</taxon>
        <taxon>Methanobacteriota</taxon>
        <taxon>Methanomada group</taxon>
        <taxon>Methanobacteria</taxon>
        <taxon>Methanobacteriales</taxon>
        <taxon>Methanobacteriaceae</taxon>
        <taxon>Methanobacterium</taxon>
    </lineage>
</organism>
<comment type="miscellaneous">
    <text evidence="1">Reaction mechanism of ThiL seems to utilize a direct, inline transfer of the gamma-phosphate of ATP to TMP rather than a phosphorylated enzyme intermediate.</text>
</comment>
<sequence>MPRKISDVGEKGLIKRILSKAEKSEFNSTFLDKFSFKSLSDDAALINLGDQYLVTTSDMLFKSTHFPDDMNHDQIGKKVVTVNVSDLAAMGAKPIGIIVSMGLPRDMLLDEFEELIEGILDMCSKYDMKLIGGDTNESQELTLCGTCLGIVQKENVLMKDGAKPGDIIAITGPVGLAAAGFEVLFNKNKFQDLNPNYKDHLLKHALNPKARVNEGILLAKSGFITSATDITDGLVSEIDELVNANNHRIGMTLNEEMLPIPEEILEVADKTGKDPLEFALYYGEDFELLLTVKKECFKQIEERIQLYEIGNVTSSGKIEILHKDGTKNIIKPHGYEHLSPKKG</sequence>
<dbReference type="Proteomes" id="UP000217784">
    <property type="component" value="Unassembled WGS sequence"/>
</dbReference>
<dbReference type="InterPro" id="IPR036921">
    <property type="entry name" value="PurM-like_N_sf"/>
</dbReference>
<feature type="binding site" evidence="1">
    <location>
        <position position="232"/>
    </location>
    <ligand>
        <name>Mg(2+)</name>
        <dbReference type="ChEBI" id="CHEBI:18420"/>
        <label>5</label>
    </ligand>
</feature>
<dbReference type="GO" id="GO:0000287">
    <property type="term" value="F:magnesium ion binding"/>
    <property type="evidence" value="ECO:0007669"/>
    <property type="project" value="UniProtKB-UniRule"/>
</dbReference>
<dbReference type="Gene3D" id="3.90.650.10">
    <property type="entry name" value="PurM-like C-terminal domain"/>
    <property type="match status" value="1"/>
</dbReference>
<feature type="domain" description="PurM-like C-terminal" evidence="3">
    <location>
        <begin position="163"/>
        <end position="321"/>
    </location>
</feature>
<dbReference type="CDD" id="cd02194">
    <property type="entry name" value="ThiL"/>
    <property type="match status" value="1"/>
</dbReference>
<comment type="catalytic activity">
    <reaction evidence="1">
        <text>thiamine phosphate + ATP = thiamine diphosphate + ADP</text>
        <dbReference type="Rhea" id="RHEA:15913"/>
        <dbReference type="ChEBI" id="CHEBI:30616"/>
        <dbReference type="ChEBI" id="CHEBI:37575"/>
        <dbReference type="ChEBI" id="CHEBI:58937"/>
        <dbReference type="ChEBI" id="CHEBI:456216"/>
        <dbReference type="EC" id="2.7.4.16"/>
    </reaction>
</comment>
<keyword evidence="5" id="KW-1185">Reference proteome</keyword>
<evidence type="ECO:0000256" key="1">
    <source>
        <dbReference type="HAMAP-Rule" id="MF_02128"/>
    </source>
</evidence>
<dbReference type="Pfam" id="PF00586">
    <property type="entry name" value="AIRS"/>
    <property type="match status" value="1"/>
</dbReference>
<dbReference type="EMBL" id="LMVM01000040">
    <property type="protein sequence ID" value="PAV03110.1"/>
    <property type="molecule type" value="Genomic_DNA"/>
</dbReference>
<feature type="binding site" evidence="1">
    <location>
        <position position="57"/>
    </location>
    <ligand>
        <name>Mg(2+)</name>
        <dbReference type="ChEBI" id="CHEBI:18420"/>
        <label>1</label>
    </ligand>
</feature>
<comment type="pathway">
    <text evidence="1">Cofactor biosynthesis; thiamine diphosphate biosynthesis; thiamine diphosphate from thiamine phosphate: step 1/1.</text>
</comment>
<dbReference type="Pfam" id="PF02769">
    <property type="entry name" value="AIRS_C"/>
    <property type="match status" value="1"/>
</dbReference>
<evidence type="ECO:0000259" key="2">
    <source>
        <dbReference type="Pfam" id="PF00586"/>
    </source>
</evidence>
<dbReference type="GO" id="GO:0009030">
    <property type="term" value="F:thiamine-phosphate kinase activity"/>
    <property type="evidence" value="ECO:0007669"/>
    <property type="project" value="UniProtKB-UniRule"/>
</dbReference>